<proteinExistence type="predicted"/>
<dbReference type="Proteomes" id="UP000646776">
    <property type="component" value="Unassembled WGS sequence"/>
</dbReference>
<protein>
    <recommendedName>
        <fullName evidence="3">Acetyltransferase</fullName>
    </recommendedName>
</protein>
<reference evidence="1" key="1">
    <citation type="journal article" date="2014" name="Int. J. Syst. Evol. Microbiol.">
        <title>Complete genome sequence of Corynebacterium casei LMG S-19264T (=DSM 44701T), isolated from a smear-ripened cheese.</title>
        <authorList>
            <consortium name="US DOE Joint Genome Institute (JGI-PGF)"/>
            <person name="Walter F."/>
            <person name="Albersmeier A."/>
            <person name="Kalinowski J."/>
            <person name="Ruckert C."/>
        </authorList>
    </citation>
    <scope>NUCLEOTIDE SEQUENCE</scope>
    <source>
        <strain evidence="1">JCM 4125</strain>
    </source>
</reference>
<dbReference type="EMBL" id="BMSA01000045">
    <property type="protein sequence ID" value="GGT94436.1"/>
    <property type="molecule type" value="Genomic_DNA"/>
</dbReference>
<gene>
    <name evidence="1" type="ORF">GCM10010226_85270</name>
</gene>
<reference evidence="1" key="2">
    <citation type="submission" date="2020-09" db="EMBL/GenBank/DDBJ databases">
        <authorList>
            <person name="Sun Q."/>
            <person name="Ohkuma M."/>
        </authorList>
    </citation>
    <scope>NUCLEOTIDE SEQUENCE</scope>
    <source>
        <strain evidence="1">JCM 4125</strain>
    </source>
</reference>
<evidence type="ECO:0008006" key="3">
    <source>
        <dbReference type="Google" id="ProtNLM"/>
    </source>
</evidence>
<organism evidence="1 2">
    <name type="scientific">Streptomyces phaeofaciens</name>
    <dbReference type="NCBI Taxonomy" id="68254"/>
    <lineage>
        <taxon>Bacteria</taxon>
        <taxon>Bacillati</taxon>
        <taxon>Actinomycetota</taxon>
        <taxon>Actinomycetes</taxon>
        <taxon>Kitasatosporales</taxon>
        <taxon>Streptomycetaceae</taxon>
        <taxon>Streptomyces</taxon>
    </lineage>
</organism>
<evidence type="ECO:0000313" key="1">
    <source>
        <dbReference type="EMBL" id="GGT94436.1"/>
    </source>
</evidence>
<name>A0A918M0S4_9ACTN</name>
<sequence>MDAGGQKQAAVDLEDGIANDLFLAAQGSASLYERFGFLVDSSRIRTSALCPAQ</sequence>
<keyword evidence="2" id="KW-1185">Reference proteome</keyword>
<comment type="caution">
    <text evidence="1">The sequence shown here is derived from an EMBL/GenBank/DDBJ whole genome shotgun (WGS) entry which is preliminary data.</text>
</comment>
<dbReference type="AlphaFoldDB" id="A0A918M0S4"/>
<accession>A0A918M0S4</accession>
<evidence type="ECO:0000313" key="2">
    <source>
        <dbReference type="Proteomes" id="UP000646776"/>
    </source>
</evidence>